<accession>A0A2R5FC23</accession>
<sequence>MNTLFEPELSSWQVDLEQAIAQHPSGLVVQFQPLTVDAKPGYVGVPLNLEQVAPKLAESAEDDAELREMFVEMMNEACEAYHHQLSRRH</sequence>
<evidence type="ECO:0000313" key="1">
    <source>
        <dbReference type="EMBL" id="GBG15756.1"/>
    </source>
</evidence>
<dbReference type="RefSeq" id="WP_109016909.1">
    <property type="nucleotide sequence ID" value="NZ_BDOQ01000020.1"/>
</dbReference>
<organism evidence="1 2">
    <name type="scientific">Novimethylophilus kurashikiensis</name>
    <dbReference type="NCBI Taxonomy" id="1825523"/>
    <lineage>
        <taxon>Bacteria</taxon>
        <taxon>Pseudomonadati</taxon>
        <taxon>Pseudomonadota</taxon>
        <taxon>Betaproteobacteria</taxon>
        <taxon>Nitrosomonadales</taxon>
        <taxon>Methylophilaceae</taxon>
        <taxon>Novimethylophilus</taxon>
    </lineage>
</organism>
<name>A0A2R5FC23_9PROT</name>
<dbReference type="EMBL" id="BDOQ01000020">
    <property type="protein sequence ID" value="GBG15756.1"/>
    <property type="molecule type" value="Genomic_DNA"/>
</dbReference>
<proteinExistence type="predicted"/>
<gene>
    <name evidence="1" type="ORF">NMK_3368</name>
</gene>
<dbReference type="AlphaFoldDB" id="A0A2R5FC23"/>
<keyword evidence="2" id="KW-1185">Reference proteome</keyword>
<evidence type="ECO:0000313" key="2">
    <source>
        <dbReference type="Proteomes" id="UP000245081"/>
    </source>
</evidence>
<dbReference type="Proteomes" id="UP000245081">
    <property type="component" value="Unassembled WGS sequence"/>
</dbReference>
<reference evidence="1 2" key="1">
    <citation type="journal article" date="2018" name="Environ. Microbiol.">
        <title>Isolation and genomic characterization of Novimethylophilus kurashikiensis gen. nov. sp. nov., a new lanthanide-dependent methylotrophic species of Methylophilaceae.</title>
        <authorList>
            <person name="Lv H."/>
            <person name="Sahin N."/>
            <person name="Tani A."/>
        </authorList>
    </citation>
    <scope>NUCLEOTIDE SEQUENCE [LARGE SCALE GENOMIC DNA]</scope>
    <source>
        <strain evidence="1 2">La2-4</strain>
    </source>
</reference>
<comment type="caution">
    <text evidence="1">The sequence shown here is derived from an EMBL/GenBank/DDBJ whole genome shotgun (WGS) entry which is preliminary data.</text>
</comment>
<protein>
    <submittedName>
        <fullName evidence="1">ABC transporter substrate-binding protein</fullName>
    </submittedName>
</protein>